<dbReference type="GO" id="GO:0000272">
    <property type="term" value="P:polysaccharide catabolic process"/>
    <property type="evidence" value="ECO:0007669"/>
    <property type="project" value="UniProtKB-KW"/>
</dbReference>
<evidence type="ECO:0000256" key="4">
    <source>
        <dbReference type="ARBA" id="ARBA00022525"/>
    </source>
</evidence>
<dbReference type="AlphaFoldDB" id="A0AAQ3LYG2"/>
<evidence type="ECO:0000256" key="11">
    <source>
        <dbReference type="SAM" id="MobiDB-lite"/>
    </source>
</evidence>
<feature type="signal peptide" evidence="10">
    <location>
        <begin position="1"/>
        <end position="18"/>
    </location>
</feature>
<keyword evidence="4" id="KW-0964">Secreted</keyword>
<evidence type="ECO:0000313" key="13">
    <source>
        <dbReference type="Proteomes" id="UP001303373"/>
    </source>
</evidence>
<evidence type="ECO:0000256" key="3">
    <source>
        <dbReference type="ARBA" id="ARBA00007799"/>
    </source>
</evidence>
<dbReference type="InterPro" id="IPR009939">
    <property type="entry name" value="Chitosanase_fungal"/>
</dbReference>
<feature type="region of interest" description="Disordered" evidence="11">
    <location>
        <begin position="86"/>
        <end position="106"/>
    </location>
</feature>
<protein>
    <recommendedName>
        <fullName evidence="10">Endo-chitosanase</fullName>
        <ecNumber evidence="10">3.2.1.132</ecNumber>
    </recommendedName>
</protein>
<evidence type="ECO:0000256" key="5">
    <source>
        <dbReference type="ARBA" id="ARBA00022729"/>
    </source>
</evidence>
<keyword evidence="8 10" id="KW-0326">Glycosidase</keyword>
<keyword evidence="5 10" id="KW-0732">Signal</keyword>
<comment type="similarity">
    <text evidence="3 10">Belongs to the glycosyl hydrolase 75 family.</text>
</comment>
<keyword evidence="6 10" id="KW-0378">Hydrolase</keyword>
<sequence>MKYSQVVTLAALAVSANARSVPTNVRNFINSVRNNGKGNCQHPLSGGFHSKDNDSDNFVYCADYSDQFMYLQGPNGQLVNMDIDCDGDQRSNRPGNDGRCGPSDDTQNETSFGYIAAGYSNSHIKELNAYVHTYVVLGNEDTKPSFNPKDHGIEPLSVVAVVCGDNMFYGVWGDENGNDGQPLVGEASLSMATLCYGKSVNGNSGHDDNDVMYIAFKGQDAVPGTKANWDAQSATDFENSLASTGDALIKRIGSNGGSSTPPTCSWAGHCTGASCSTDDDCSDALTCKSGKCA</sequence>
<name>A0AAQ3LYG2_9PEZI</name>
<proteinExistence type="inferred from homology"/>
<dbReference type="EC" id="3.2.1.132" evidence="10"/>
<gene>
    <name evidence="12" type="ORF">R9X50_00093400</name>
</gene>
<dbReference type="GO" id="GO:0005576">
    <property type="term" value="C:extracellular region"/>
    <property type="evidence" value="ECO:0007669"/>
    <property type="project" value="UniProtKB-SubCell"/>
</dbReference>
<evidence type="ECO:0000256" key="7">
    <source>
        <dbReference type="ARBA" id="ARBA00023277"/>
    </source>
</evidence>
<dbReference type="EMBL" id="CP138580">
    <property type="protein sequence ID" value="WPG98148.1"/>
    <property type="molecule type" value="Genomic_DNA"/>
</dbReference>
<evidence type="ECO:0000256" key="9">
    <source>
        <dbReference type="ARBA" id="ARBA00023326"/>
    </source>
</evidence>
<dbReference type="GO" id="GO:0016977">
    <property type="term" value="F:chitosanase activity"/>
    <property type="evidence" value="ECO:0007669"/>
    <property type="project" value="UniProtKB-EC"/>
</dbReference>
<comment type="subcellular location">
    <subcellularLocation>
        <location evidence="2 10">Secreted</location>
    </subcellularLocation>
</comment>
<feature type="chain" id="PRO_5042661423" description="Endo-chitosanase" evidence="10">
    <location>
        <begin position="19"/>
        <end position="293"/>
    </location>
</feature>
<comment type="catalytic activity">
    <reaction evidence="1 10">
        <text>Endohydrolysis of beta-(1-&gt;4)-linkages between D-glucosamine residues in a partly acetylated chitosan.</text>
        <dbReference type="EC" id="3.2.1.132"/>
    </reaction>
</comment>
<dbReference type="PANTHER" id="PTHR42061">
    <property type="entry name" value="ENDO-CHITOSANASE"/>
    <property type="match status" value="1"/>
</dbReference>
<evidence type="ECO:0000256" key="8">
    <source>
        <dbReference type="ARBA" id="ARBA00023295"/>
    </source>
</evidence>
<keyword evidence="9 10" id="KW-0624">Polysaccharide degradation</keyword>
<evidence type="ECO:0000256" key="2">
    <source>
        <dbReference type="ARBA" id="ARBA00004613"/>
    </source>
</evidence>
<comment type="function">
    <text evidence="10">Chitosanase catalyzing the endo-type cleavage of chitosan, the deacylated form of chitin. Chitosanase may be crucial in the degradation of the deacetylated portion of chitin in the fungal cell wall.</text>
</comment>
<keyword evidence="7" id="KW-0119">Carbohydrate metabolism</keyword>
<dbReference type="Proteomes" id="UP001303373">
    <property type="component" value="Chromosome 1"/>
</dbReference>
<evidence type="ECO:0000256" key="1">
    <source>
        <dbReference type="ARBA" id="ARBA00000405"/>
    </source>
</evidence>
<accession>A0AAQ3LYG2</accession>
<evidence type="ECO:0000256" key="10">
    <source>
        <dbReference type="RuleBase" id="RU361208"/>
    </source>
</evidence>
<dbReference type="Pfam" id="PF07335">
    <property type="entry name" value="Glyco_hydro_75"/>
    <property type="match status" value="1"/>
</dbReference>
<evidence type="ECO:0000256" key="6">
    <source>
        <dbReference type="ARBA" id="ARBA00022801"/>
    </source>
</evidence>
<organism evidence="12 13">
    <name type="scientific">Acrodontium crateriforme</name>
    <dbReference type="NCBI Taxonomy" id="150365"/>
    <lineage>
        <taxon>Eukaryota</taxon>
        <taxon>Fungi</taxon>
        <taxon>Dikarya</taxon>
        <taxon>Ascomycota</taxon>
        <taxon>Pezizomycotina</taxon>
        <taxon>Dothideomycetes</taxon>
        <taxon>Dothideomycetidae</taxon>
        <taxon>Mycosphaerellales</taxon>
        <taxon>Teratosphaeriaceae</taxon>
        <taxon>Acrodontium</taxon>
    </lineage>
</organism>
<reference evidence="12 13" key="1">
    <citation type="submission" date="2023-11" db="EMBL/GenBank/DDBJ databases">
        <title>An acidophilic fungus is an integral part of prey digestion in a carnivorous sundew plant.</title>
        <authorList>
            <person name="Tsai I.J."/>
        </authorList>
    </citation>
    <scope>NUCLEOTIDE SEQUENCE [LARGE SCALE GENOMIC DNA]</scope>
    <source>
        <strain evidence="12">169a</strain>
    </source>
</reference>
<dbReference type="PANTHER" id="PTHR42061:SF6">
    <property type="entry name" value="ENDO-CHITOSANASE"/>
    <property type="match status" value="1"/>
</dbReference>
<keyword evidence="13" id="KW-1185">Reference proteome</keyword>
<evidence type="ECO:0000313" key="12">
    <source>
        <dbReference type="EMBL" id="WPG98148.1"/>
    </source>
</evidence>